<evidence type="ECO:0000313" key="2">
    <source>
        <dbReference type="EMBL" id="AUV80521.1"/>
    </source>
</evidence>
<evidence type="ECO:0000313" key="3">
    <source>
        <dbReference type="Proteomes" id="UP000236584"/>
    </source>
</evidence>
<accession>A0A2I8VF42</accession>
<reference evidence="2 3" key="1">
    <citation type="submission" date="2018-01" db="EMBL/GenBank/DDBJ databases">
        <title>Complete genome sequence of Salinigranum rubrum GX10T, an extremely halophilic archaeon isolated from a marine solar saltern.</title>
        <authorList>
            <person name="Han S."/>
        </authorList>
    </citation>
    <scope>NUCLEOTIDE SEQUENCE [LARGE SCALE GENOMIC DNA]</scope>
    <source>
        <strain evidence="2 3">GX10</strain>
    </source>
</reference>
<dbReference type="AlphaFoldDB" id="A0A2I8VF42"/>
<keyword evidence="1" id="KW-1133">Transmembrane helix</keyword>
<feature type="transmembrane region" description="Helical" evidence="1">
    <location>
        <begin position="145"/>
        <end position="166"/>
    </location>
</feature>
<feature type="transmembrane region" description="Helical" evidence="1">
    <location>
        <begin position="178"/>
        <end position="204"/>
    </location>
</feature>
<name>A0A2I8VF42_9EURY</name>
<dbReference type="RefSeq" id="WP_103424029.1">
    <property type="nucleotide sequence ID" value="NZ_CP026309.1"/>
</dbReference>
<dbReference type="Proteomes" id="UP000236584">
    <property type="component" value="Chromosome"/>
</dbReference>
<gene>
    <name evidence="2" type="ORF">C2R22_01650</name>
</gene>
<feature type="transmembrane region" description="Helical" evidence="1">
    <location>
        <begin position="210"/>
        <end position="232"/>
    </location>
</feature>
<dbReference type="OrthoDB" id="343216at2157"/>
<proteinExistence type="predicted"/>
<feature type="transmembrane region" description="Helical" evidence="1">
    <location>
        <begin position="115"/>
        <end position="139"/>
    </location>
</feature>
<protein>
    <submittedName>
        <fullName evidence="2">Uncharacterized protein</fullName>
    </submittedName>
</protein>
<dbReference type="EMBL" id="CP026309">
    <property type="protein sequence ID" value="AUV80521.1"/>
    <property type="molecule type" value="Genomic_DNA"/>
</dbReference>
<dbReference type="KEGG" id="srub:C2R22_01650"/>
<evidence type="ECO:0000256" key="1">
    <source>
        <dbReference type="SAM" id="Phobius"/>
    </source>
</evidence>
<keyword evidence="1" id="KW-0812">Transmembrane</keyword>
<feature type="transmembrane region" description="Helical" evidence="1">
    <location>
        <begin position="21"/>
        <end position="49"/>
    </location>
</feature>
<dbReference type="GeneID" id="35590753"/>
<feature type="transmembrane region" description="Helical" evidence="1">
    <location>
        <begin position="69"/>
        <end position="94"/>
    </location>
</feature>
<organism evidence="2 3">
    <name type="scientific">Salinigranum rubrum</name>
    <dbReference type="NCBI Taxonomy" id="755307"/>
    <lineage>
        <taxon>Archaea</taxon>
        <taxon>Methanobacteriati</taxon>
        <taxon>Methanobacteriota</taxon>
        <taxon>Stenosarchaea group</taxon>
        <taxon>Halobacteria</taxon>
        <taxon>Halobacteriales</taxon>
        <taxon>Haloferacaceae</taxon>
        <taxon>Salinigranum</taxon>
    </lineage>
</organism>
<keyword evidence="3" id="KW-1185">Reference proteome</keyword>
<keyword evidence="1" id="KW-0472">Membrane</keyword>
<sequence length="255" mass="25560">MSVHARTLVVSGVRRVTSPAGAALFVTFVLALAAFNAAVNTLLTAAAGTPLPAGATVAEYGVVLPVSPAVAGLFALVTLLVGSFAVVVGSRRLLGRSASRWADPVECLTHRVVPATFAVFVVSVAAAVAVAVGTVLLVVPGVVVAGHLLLVPSVLAAEDVGVLAALRRSWQRAAGDRLELATAALALVVPAALVAVGASFSYVLSPGVEFGLGVVVGAALLAAWLGVAAEAYHQLGSSPARQPTGSRSRRPSRAL</sequence>